<evidence type="ECO:0000313" key="2">
    <source>
        <dbReference type="EMBL" id="KIL42541.1"/>
    </source>
</evidence>
<dbReference type="EMBL" id="JXAK01000001">
    <property type="protein sequence ID" value="KIL42541.1"/>
    <property type="molecule type" value="Genomic_DNA"/>
</dbReference>
<dbReference type="Proteomes" id="UP000031967">
    <property type="component" value="Unassembled WGS sequence"/>
</dbReference>
<dbReference type="NCBIfam" id="NF033503">
    <property type="entry name" value="LarB"/>
    <property type="match status" value="1"/>
</dbReference>
<protein>
    <recommendedName>
        <fullName evidence="1">PurE domain-containing protein</fullName>
    </recommendedName>
</protein>
<feature type="domain" description="PurE" evidence="1">
    <location>
        <begin position="153"/>
        <end position="285"/>
    </location>
</feature>
<dbReference type="SUPFAM" id="SSF52255">
    <property type="entry name" value="N5-CAIR mutase (phosphoribosylaminoimidazole carboxylase, PurE)"/>
    <property type="match status" value="1"/>
</dbReference>
<dbReference type="SMART" id="SM01001">
    <property type="entry name" value="AIRC"/>
    <property type="match status" value="1"/>
</dbReference>
<gene>
    <name evidence="2" type="ORF">SD70_00500</name>
</gene>
<dbReference type="InterPro" id="IPR039476">
    <property type="entry name" value="P2CMN_synthase_LarB"/>
</dbReference>
<dbReference type="Gene3D" id="3.40.50.1970">
    <property type="match status" value="1"/>
</dbReference>
<evidence type="ECO:0000259" key="1">
    <source>
        <dbReference type="SMART" id="SM01001"/>
    </source>
</evidence>
<dbReference type="PANTHER" id="PTHR43064">
    <property type="entry name" value="PHOSPHORIBOSYLAMINOIMIDAZOLE CARBOXYLASE-RELATED"/>
    <property type="match status" value="1"/>
</dbReference>
<keyword evidence="3" id="KW-1185">Reference proteome</keyword>
<comment type="caution">
    <text evidence="2">The sequence shown here is derived from an EMBL/GenBank/DDBJ whole genome shotgun (WGS) entry which is preliminary data.</text>
</comment>
<reference evidence="2 3" key="1">
    <citation type="submission" date="2014-12" db="EMBL/GenBank/DDBJ databases">
        <title>Draft genome sequence of Paenibacillus kamchatkensis strain B-2647.</title>
        <authorList>
            <person name="Karlyshev A.V."/>
            <person name="Kudryashova E.B."/>
        </authorList>
    </citation>
    <scope>NUCLEOTIDE SEQUENCE [LARGE SCALE GENOMIC DNA]</scope>
    <source>
        <strain evidence="2 3">VKM B-2647</strain>
    </source>
</reference>
<accession>A0ABR5ANE1</accession>
<proteinExistence type="predicted"/>
<sequence>MNGSAELERILLDVRGGALDVADAQRRIASLLHSGNADAPAVHAAGGDGRHEDGDVAGALLEQRVADLGFAQLDLDRQQRTGFPEVIFGEGKTVEQITAIFRRLAENADRVLATRVSPDKAEAILAAVPGAIYHETARCVTWFKRPILAVHDGYIAVVCAGTSDLPVAEEAAVTAECMGSHVEKVYDVGVAGIHRLLRRLPVIREANVIVVVAGMEGALASVVGGLVAKPVVAVPTSVGYGASFGGLSALLTMLNSCATGVSVVNIDNGFGAGYFAGLINQNRTKR</sequence>
<name>A0ABR5ANE1_9BACL</name>
<evidence type="ECO:0000313" key="3">
    <source>
        <dbReference type="Proteomes" id="UP000031967"/>
    </source>
</evidence>
<dbReference type="Pfam" id="PF00731">
    <property type="entry name" value="AIRC"/>
    <property type="match status" value="1"/>
</dbReference>
<dbReference type="PANTHER" id="PTHR43064:SF1">
    <property type="entry name" value="SLL1489 PROTEIN"/>
    <property type="match status" value="1"/>
</dbReference>
<dbReference type="InterPro" id="IPR000031">
    <property type="entry name" value="PurE_dom"/>
</dbReference>
<organism evidence="2 3">
    <name type="scientific">Gordoniibacillus kamchatkensis</name>
    <dbReference type="NCBI Taxonomy" id="1590651"/>
    <lineage>
        <taxon>Bacteria</taxon>
        <taxon>Bacillati</taxon>
        <taxon>Bacillota</taxon>
        <taxon>Bacilli</taxon>
        <taxon>Bacillales</taxon>
        <taxon>Paenibacillaceae</taxon>
        <taxon>Gordoniibacillus</taxon>
    </lineage>
</organism>